<dbReference type="InterPro" id="IPR003531">
    <property type="entry name" value="Hempt_rcpt_S_F1_CS"/>
</dbReference>
<dbReference type="InterPro" id="IPR013783">
    <property type="entry name" value="Ig-like_fold"/>
</dbReference>
<dbReference type="SUPFAM" id="SSF49265">
    <property type="entry name" value="Fibronectin type III"/>
    <property type="match status" value="1"/>
</dbReference>
<evidence type="ECO:0000313" key="3">
    <source>
        <dbReference type="Proteomes" id="UP000694392"/>
    </source>
</evidence>
<dbReference type="Pfam" id="PF21605">
    <property type="entry name" value="CRLF2-like_D2"/>
    <property type="match status" value="1"/>
</dbReference>
<organism evidence="2 3">
    <name type="scientific">Sphenodon punctatus</name>
    <name type="common">Tuatara</name>
    <name type="synonym">Hatteria punctata</name>
    <dbReference type="NCBI Taxonomy" id="8508"/>
    <lineage>
        <taxon>Eukaryota</taxon>
        <taxon>Metazoa</taxon>
        <taxon>Chordata</taxon>
        <taxon>Craniata</taxon>
        <taxon>Vertebrata</taxon>
        <taxon>Euteleostomi</taxon>
        <taxon>Lepidosauria</taxon>
        <taxon>Sphenodontia</taxon>
        <taxon>Sphenodontidae</taxon>
        <taxon>Sphenodon</taxon>
    </lineage>
</organism>
<dbReference type="GO" id="GO:0016020">
    <property type="term" value="C:membrane"/>
    <property type="evidence" value="ECO:0007669"/>
    <property type="project" value="InterPro"/>
</dbReference>
<dbReference type="AlphaFoldDB" id="A0A8D0G7V5"/>
<sequence length="98" mass="11178">MVRYQSNKNQVWTEQGVKGQKFSYPSVDPEKLYIFQVRSKVGEFCGSTQLWSDWSHPIFWGNNATSSQGRERPSGRGAQSLGALSWVWGPHPHFTGFE</sequence>
<keyword evidence="3" id="KW-1185">Reference proteome</keyword>
<dbReference type="PROSITE" id="PS01355">
    <property type="entry name" value="HEMATOPO_REC_S_F1"/>
    <property type="match status" value="1"/>
</dbReference>
<dbReference type="InterPro" id="IPR036116">
    <property type="entry name" value="FN3_sf"/>
</dbReference>
<dbReference type="InterPro" id="IPR048648">
    <property type="entry name" value="CRLF2-like_D2"/>
</dbReference>
<reference evidence="2" key="1">
    <citation type="submission" date="2025-08" db="UniProtKB">
        <authorList>
            <consortium name="Ensembl"/>
        </authorList>
    </citation>
    <scope>IDENTIFICATION</scope>
</reference>
<reference evidence="2" key="2">
    <citation type="submission" date="2025-09" db="UniProtKB">
        <authorList>
            <consortium name="Ensembl"/>
        </authorList>
    </citation>
    <scope>IDENTIFICATION</scope>
</reference>
<feature type="domain" description="Cytokine receptor-like factor 2-like D2" evidence="1">
    <location>
        <begin position="2"/>
        <end position="62"/>
    </location>
</feature>
<evidence type="ECO:0000259" key="1">
    <source>
        <dbReference type="Pfam" id="PF21605"/>
    </source>
</evidence>
<dbReference type="Gene3D" id="2.60.40.10">
    <property type="entry name" value="Immunoglobulins"/>
    <property type="match status" value="1"/>
</dbReference>
<accession>A0A8D0G7V5</accession>
<proteinExistence type="predicted"/>
<dbReference type="Ensembl" id="ENSSPUT00000004258.1">
    <property type="protein sequence ID" value="ENSSPUP00000004006.1"/>
    <property type="gene ID" value="ENSSPUG00000003101.1"/>
</dbReference>
<protein>
    <recommendedName>
        <fullName evidence="1">Cytokine receptor-like factor 2-like D2 domain-containing protein</fullName>
    </recommendedName>
</protein>
<dbReference type="Proteomes" id="UP000694392">
    <property type="component" value="Unplaced"/>
</dbReference>
<evidence type="ECO:0000313" key="2">
    <source>
        <dbReference type="Ensembl" id="ENSSPUP00000004006.1"/>
    </source>
</evidence>
<dbReference type="GO" id="GO:0004896">
    <property type="term" value="F:cytokine receptor activity"/>
    <property type="evidence" value="ECO:0007669"/>
    <property type="project" value="InterPro"/>
</dbReference>
<name>A0A8D0G7V5_SPHPU</name>